<dbReference type="RefSeq" id="WP_208341831.1">
    <property type="nucleotide sequence ID" value="NZ_CAWQFN010000032.1"/>
</dbReference>
<evidence type="ECO:0000313" key="3">
    <source>
        <dbReference type="Proteomes" id="UP000667802"/>
    </source>
</evidence>
<keyword evidence="3" id="KW-1185">Reference proteome</keyword>
<evidence type="ECO:0000313" key="2">
    <source>
        <dbReference type="EMBL" id="MDR9894170.1"/>
    </source>
</evidence>
<comment type="caution">
    <text evidence="2">The sequence shown here is derived from an EMBL/GenBank/DDBJ whole genome shotgun (WGS) entry which is preliminary data.</text>
</comment>
<accession>A0AAP5M6J7</accession>
<sequence>MINRAMDFVFTDSFAFAINATLGTVVGTKLCNYSWEEKIRSEATTEEIRDRAASPDEIANHQIRESHS</sequence>
<reference evidence="3" key="1">
    <citation type="journal article" date="2021" name="Science">
        <title>Hunting the eagle killer: A cyanobacterial neurotoxin causes vacuolar myelinopathy.</title>
        <authorList>
            <person name="Breinlinger S."/>
            <person name="Phillips T.J."/>
            <person name="Haram B.N."/>
            <person name="Mares J."/>
            <person name="Martinez Yerena J.A."/>
            <person name="Hrouzek P."/>
            <person name="Sobotka R."/>
            <person name="Henderson W.M."/>
            <person name="Schmieder P."/>
            <person name="Williams S.M."/>
            <person name="Lauderdale J.D."/>
            <person name="Wilde H.D."/>
            <person name="Gerrin W."/>
            <person name="Kust A."/>
            <person name="Washington J.W."/>
            <person name="Wagner C."/>
            <person name="Geier B."/>
            <person name="Liebeke M."/>
            <person name="Enke H."/>
            <person name="Niedermeyer T.H.J."/>
            <person name="Wilde S.B."/>
        </authorList>
    </citation>
    <scope>NUCLEOTIDE SEQUENCE [LARGE SCALE GENOMIC DNA]</scope>
    <source>
        <strain evidence="3">Thurmond2011</strain>
    </source>
</reference>
<evidence type="ECO:0000256" key="1">
    <source>
        <dbReference type="SAM" id="MobiDB-lite"/>
    </source>
</evidence>
<name>A0AAP5M6J7_9CYAN</name>
<dbReference type="AlphaFoldDB" id="A0AAP5M6J7"/>
<gene>
    <name evidence="2" type="ORF">G7B40_006235</name>
</gene>
<dbReference type="Proteomes" id="UP000667802">
    <property type="component" value="Unassembled WGS sequence"/>
</dbReference>
<feature type="region of interest" description="Disordered" evidence="1">
    <location>
        <begin position="44"/>
        <end position="68"/>
    </location>
</feature>
<dbReference type="EMBL" id="JAALHA020000002">
    <property type="protein sequence ID" value="MDR9894170.1"/>
    <property type="molecule type" value="Genomic_DNA"/>
</dbReference>
<organism evidence="2 3">
    <name type="scientific">Aetokthonos hydrillicola Thurmond2011</name>
    <dbReference type="NCBI Taxonomy" id="2712845"/>
    <lineage>
        <taxon>Bacteria</taxon>
        <taxon>Bacillati</taxon>
        <taxon>Cyanobacteriota</taxon>
        <taxon>Cyanophyceae</taxon>
        <taxon>Nostocales</taxon>
        <taxon>Hapalosiphonaceae</taxon>
        <taxon>Aetokthonos</taxon>
    </lineage>
</organism>
<protein>
    <submittedName>
        <fullName evidence="2">Uncharacterized protein</fullName>
    </submittedName>
</protein>
<proteinExistence type="predicted"/>